<keyword evidence="11" id="KW-0325">Glycoprotein</keyword>
<evidence type="ECO:0000313" key="18">
    <source>
        <dbReference type="Proteomes" id="UP000694557"/>
    </source>
</evidence>
<reference evidence="17" key="1">
    <citation type="submission" date="2025-08" db="UniProtKB">
        <authorList>
            <consortium name="Ensembl"/>
        </authorList>
    </citation>
    <scope>IDENTIFICATION</scope>
</reference>
<dbReference type="SUPFAM" id="SSF81321">
    <property type="entry name" value="Family A G protein-coupled receptor-like"/>
    <property type="match status" value="1"/>
</dbReference>
<keyword evidence="3" id="KW-1003">Cell membrane</keyword>
<dbReference type="CDD" id="cd15314">
    <property type="entry name" value="7tmA_TAAR1"/>
    <property type="match status" value="1"/>
</dbReference>
<dbReference type="Proteomes" id="UP000694557">
    <property type="component" value="Unassembled WGS sequence"/>
</dbReference>
<feature type="transmembrane region" description="Helical" evidence="15">
    <location>
        <begin position="284"/>
        <end position="309"/>
    </location>
</feature>
<evidence type="ECO:0000256" key="15">
    <source>
        <dbReference type="SAM" id="Phobius"/>
    </source>
</evidence>
<dbReference type="InterPro" id="IPR050569">
    <property type="entry name" value="TAAR"/>
</dbReference>
<keyword evidence="8 15" id="KW-0472">Membrane</keyword>
<evidence type="ECO:0000313" key="17">
    <source>
        <dbReference type="Ensembl" id="ENSOKIP00005025273.1"/>
    </source>
</evidence>
<keyword evidence="9" id="KW-1015">Disulfide bond</keyword>
<dbReference type="InterPro" id="IPR009132">
    <property type="entry name" value="TAAR_fam"/>
</dbReference>
<feature type="transmembrane region" description="Helical" evidence="15">
    <location>
        <begin position="99"/>
        <end position="122"/>
    </location>
</feature>
<keyword evidence="7 14" id="KW-0297">G-protein coupled receptor</keyword>
<evidence type="ECO:0000256" key="9">
    <source>
        <dbReference type="ARBA" id="ARBA00023157"/>
    </source>
</evidence>
<feature type="transmembrane region" description="Helical" evidence="15">
    <location>
        <begin position="235"/>
        <end position="255"/>
    </location>
</feature>
<evidence type="ECO:0000256" key="14">
    <source>
        <dbReference type="RuleBase" id="RU000688"/>
    </source>
</evidence>
<keyword evidence="5" id="KW-0256">Endoplasmic reticulum</keyword>
<organism evidence="17 18">
    <name type="scientific">Oncorhynchus kisutch</name>
    <name type="common">Coho salmon</name>
    <name type="synonym">Salmo kisutch</name>
    <dbReference type="NCBI Taxonomy" id="8019"/>
    <lineage>
        <taxon>Eukaryota</taxon>
        <taxon>Metazoa</taxon>
        <taxon>Chordata</taxon>
        <taxon>Craniata</taxon>
        <taxon>Vertebrata</taxon>
        <taxon>Euteleostomi</taxon>
        <taxon>Actinopterygii</taxon>
        <taxon>Neopterygii</taxon>
        <taxon>Teleostei</taxon>
        <taxon>Protacanthopterygii</taxon>
        <taxon>Salmoniformes</taxon>
        <taxon>Salmonidae</taxon>
        <taxon>Salmoninae</taxon>
        <taxon>Oncorhynchus</taxon>
    </lineage>
</organism>
<feature type="transmembrane region" description="Helical" evidence="15">
    <location>
        <begin position="173"/>
        <end position="197"/>
    </location>
</feature>
<evidence type="ECO:0000256" key="10">
    <source>
        <dbReference type="ARBA" id="ARBA00023170"/>
    </source>
</evidence>
<proteinExistence type="inferred from homology"/>
<dbReference type="InterPro" id="IPR000276">
    <property type="entry name" value="GPCR_Rhodpsn"/>
</dbReference>
<dbReference type="AlphaFoldDB" id="A0A8C7FAN5"/>
<dbReference type="PANTHER" id="PTHR24249">
    <property type="entry name" value="HISTAMINE RECEPTOR-RELATED G-PROTEIN COUPLED RECEPTOR"/>
    <property type="match status" value="1"/>
</dbReference>
<feature type="transmembrane region" description="Helical" evidence="15">
    <location>
        <begin position="321"/>
        <end position="343"/>
    </location>
</feature>
<dbReference type="PANTHER" id="PTHR24249:SF415">
    <property type="entry name" value="TRACE AMINE-ASSOCIATED RECEPTOR 1"/>
    <property type="match status" value="1"/>
</dbReference>
<feature type="transmembrane region" description="Helical" evidence="15">
    <location>
        <begin position="142"/>
        <end position="161"/>
    </location>
</feature>
<accession>A0A8C7FAN5</accession>
<evidence type="ECO:0000256" key="11">
    <source>
        <dbReference type="ARBA" id="ARBA00023180"/>
    </source>
</evidence>
<keyword evidence="18" id="KW-1185">Reference proteome</keyword>
<protein>
    <recommendedName>
        <fullName evidence="13">Trace amine-associated receptor 1</fullName>
    </recommendedName>
</protein>
<evidence type="ECO:0000256" key="5">
    <source>
        <dbReference type="ARBA" id="ARBA00022824"/>
    </source>
</evidence>
<feature type="transmembrane region" description="Helical" evidence="15">
    <location>
        <begin position="64"/>
        <end position="87"/>
    </location>
</feature>
<gene>
    <name evidence="17" type="primary">TAAR1</name>
</gene>
<evidence type="ECO:0000256" key="3">
    <source>
        <dbReference type="ARBA" id="ARBA00022475"/>
    </source>
</evidence>
<dbReference type="FunFam" id="1.20.1070.10:FF:000030">
    <property type="entry name" value="trace amine-associated receptor 1"/>
    <property type="match status" value="1"/>
</dbReference>
<keyword evidence="4 14" id="KW-0812">Transmembrane</keyword>
<feature type="domain" description="G-protein coupled receptors family 1 profile" evidence="16">
    <location>
        <begin position="78"/>
        <end position="336"/>
    </location>
</feature>
<evidence type="ECO:0000256" key="2">
    <source>
        <dbReference type="ARBA" id="ARBA00004651"/>
    </source>
</evidence>
<comment type="subcellular location">
    <subcellularLocation>
        <location evidence="2">Cell membrane</location>
        <topology evidence="2">Multi-pass membrane protein</topology>
    </subcellularLocation>
    <subcellularLocation>
        <location evidence="1">Endoplasmic reticulum membrane</location>
        <topology evidence="1">Multi-pass membrane protein</topology>
    </subcellularLocation>
</comment>
<comment type="similarity">
    <text evidence="14">Belongs to the G-protein coupled receptor 1 family.</text>
</comment>
<dbReference type="Pfam" id="PF00001">
    <property type="entry name" value="7tm_1"/>
    <property type="match status" value="1"/>
</dbReference>
<evidence type="ECO:0000256" key="8">
    <source>
        <dbReference type="ARBA" id="ARBA00023136"/>
    </source>
</evidence>
<dbReference type="Gene3D" id="1.20.1070.10">
    <property type="entry name" value="Rhodopsin 7-helix transmembrane proteins"/>
    <property type="match status" value="1"/>
</dbReference>
<dbReference type="PROSITE" id="PS50262">
    <property type="entry name" value="G_PROTEIN_RECEP_F1_2"/>
    <property type="match status" value="1"/>
</dbReference>
<dbReference type="PRINTS" id="PR00237">
    <property type="entry name" value="GPCRRHODOPSN"/>
</dbReference>
<dbReference type="InterPro" id="IPR009133">
    <property type="entry name" value="TAAR1"/>
</dbReference>
<dbReference type="GO" id="GO:0001594">
    <property type="term" value="F:trace-amine receptor activity"/>
    <property type="evidence" value="ECO:0007669"/>
    <property type="project" value="InterPro"/>
</dbReference>
<reference evidence="17" key="2">
    <citation type="submission" date="2025-09" db="UniProtKB">
        <authorList>
            <consortium name="Ensembl"/>
        </authorList>
    </citation>
    <scope>IDENTIFICATION</scope>
</reference>
<dbReference type="GeneTree" id="ENSGT00950000182934"/>
<evidence type="ECO:0000256" key="12">
    <source>
        <dbReference type="ARBA" id="ARBA00023224"/>
    </source>
</evidence>
<dbReference type="PRINTS" id="PR01831">
    <property type="entry name" value="TRACEAMINE1R"/>
</dbReference>
<sequence>MLKNTFKDVIKLFLVSRPKTPGGMDFSNTSNLNSTVKSQTLFCYESLSGSCVRFARPLSVQVPMFTSMVLAILVTVIGNLLVITSIAHFKQLQTSVNQLLVSLAVCDLLLGVFVMPCSAVRSVQGCWYLGGFLCKLHTSTDIMLSTSSIFHLSFISIDRYFAVCRPLSYRLIITNNTVLIMITTSWLVPAIFSYGMIFPEINLKGKEDFYETHVKCIGGCQVFFSPVAALVASSFSFYIPGMILICIYSKIYWVARAQARSIKDLSRQFKEADSGRRERRGANILAIVVGVFLICWSPFSLCLIIDPFIQYSIPPLLGDTLVWFGYLNSAFNPIVYAFFYTWFRRALRIIISGHIFHRGSCRFKLYSE</sequence>
<keyword evidence="10 14" id="KW-0675">Receptor</keyword>
<dbReference type="GO" id="GO:0005789">
    <property type="term" value="C:endoplasmic reticulum membrane"/>
    <property type="evidence" value="ECO:0007669"/>
    <property type="project" value="UniProtKB-SubCell"/>
</dbReference>
<keyword evidence="6 15" id="KW-1133">Transmembrane helix</keyword>
<evidence type="ECO:0000256" key="1">
    <source>
        <dbReference type="ARBA" id="ARBA00004477"/>
    </source>
</evidence>
<evidence type="ECO:0000259" key="16">
    <source>
        <dbReference type="PROSITE" id="PS50262"/>
    </source>
</evidence>
<dbReference type="InterPro" id="IPR017452">
    <property type="entry name" value="GPCR_Rhodpsn_7TM"/>
</dbReference>
<evidence type="ECO:0000256" key="13">
    <source>
        <dbReference type="ARBA" id="ARBA00039439"/>
    </source>
</evidence>
<dbReference type="PROSITE" id="PS00237">
    <property type="entry name" value="G_PROTEIN_RECEP_F1_1"/>
    <property type="match status" value="1"/>
</dbReference>
<dbReference type="PRINTS" id="PR01830">
    <property type="entry name" value="TRACEAMINER"/>
</dbReference>
<evidence type="ECO:0000256" key="6">
    <source>
        <dbReference type="ARBA" id="ARBA00022989"/>
    </source>
</evidence>
<evidence type="ECO:0000256" key="4">
    <source>
        <dbReference type="ARBA" id="ARBA00022692"/>
    </source>
</evidence>
<evidence type="ECO:0000256" key="7">
    <source>
        <dbReference type="ARBA" id="ARBA00023040"/>
    </source>
</evidence>
<dbReference type="GO" id="GO:0005886">
    <property type="term" value="C:plasma membrane"/>
    <property type="evidence" value="ECO:0007669"/>
    <property type="project" value="UniProtKB-SubCell"/>
</dbReference>
<dbReference type="Ensembl" id="ENSOKIT00005026760.1">
    <property type="protein sequence ID" value="ENSOKIP00005025273.1"/>
    <property type="gene ID" value="ENSOKIG00005010960.1"/>
</dbReference>
<keyword evidence="12 14" id="KW-0807">Transducer</keyword>
<name>A0A8C7FAN5_ONCKI</name>
<dbReference type="SMART" id="SM01381">
    <property type="entry name" value="7TM_GPCR_Srsx"/>
    <property type="match status" value="1"/>
</dbReference>